<feature type="transmembrane region" description="Helical" evidence="1">
    <location>
        <begin position="113"/>
        <end position="133"/>
    </location>
</feature>
<dbReference type="STRING" id="156978.CIMIT_09500"/>
<dbReference type="HOGENOM" id="CLU_1841764_0_0_11"/>
<dbReference type="eggNOG" id="ENOG5031XJH">
    <property type="taxonomic scope" value="Bacteria"/>
</dbReference>
<evidence type="ECO:0000313" key="4">
    <source>
        <dbReference type="Proteomes" id="UP000028780"/>
    </source>
</evidence>
<keyword evidence="4" id="KW-1185">Reference proteome</keyword>
<evidence type="ECO:0000256" key="1">
    <source>
        <dbReference type="SAM" id="Phobius"/>
    </source>
</evidence>
<reference evidence="2 4" key="1">
    <citation type="submission" date="2014-08" db="EMBL/GenBank/DDBJ databases">
        <title>Complete genome sequence of Corynebacterium imitans DSM 44264, isolated from a five-month-old boy with suspected pharyngeal diphtheria.</title>
        <authorList>
            <person name="Mollmann S."/>
            <person name="Albersmeier A."/>
            <person name="Ruckert C."/>
            <person name="Tauch A."/>
        </authorList>
    </citation>
    <scope>NUCLEOTIDE SEQUENCE [LARGE SCALE GENOMIC DNA]</scope>
    <source>
        <strain evidence="2 4">DSM 44264</strain>
    </source>
</reference>
<dbReference type="EMBL" id="CP009211">
    <property type="protein sequence ID" value="AIJ34102.1"/>
    <property type="molecule type" value="Genomic_DNA"/>
</dbReference>
<proteinExistence type="predicted"/>
<protein>
    <submittedName>
        <fullName evidence="2">Uncharacterized protein</fullName>
    </submittedName>
</protein>
<accession>A0A076NT94</accession>
<evidence type="ECO:0000313" key="5">
    <source>
        <dbReference type="Proteomes" id="UP000215374"/>
    </source>
</evidence>
<organism evidence="2 4">
    <name type="scientific">Corynebacterium imitans</name>
    <dbReference type="NCBI Taxonomy" id="156978"/>
    <lineage>
        <taxon>Bacteria</taxon>
        <taxon>Bacillati</taxon>
        <taxon>Actinomycetota</taxon>
        <taxon>Actinomycetes</taxon>
        <taxon>Mycobacteriales</taxon>
        <taxon>Corynebacteriaceae</taxon>
        <taxon>Corynebacterium</taxon>
    </lineage>
</organism>
<feature type="transmembrane region" description="Helical" evidence="1">
    <location>
        <begin position="89"/>
        <end position="107"/>
    </location>
</feature>
<sequence length="139" mass="14928">MDTAEAREALAAVRATEARATASAQRVPWLHITATSVCFGAGMTLTLLGHAWGLLVLLVGIVGIVWIEFSAKRGVRTAMKQEVREDPKLNWKAAIAPLLAYPVMMLAQTAGTTAVITLGVLFTVGFIAAYGLTWSKYHD</sequence>
<dbReference type="EMBL" id="LT906467">
    <property type="protein sequence ID" value="SNV80182.1"/>
    <property type="molecule type" value="Genomic_DNA"/>
</dbReference>
<dbReference type="AlphaFoldDB" id="A0A076NT94"/>
<reference evidence="3 5" key="2">
    <citation type="submission" date="2017-06" db="EMBL/GenBank/DDBJ databases">
        <authorList>
            <consortium name="Pathogen Informatics"/>
        </authorList>
    </citation>
    <scope>NUCLEOTIDE SEQUENCE [LARGE SCALE GENOMIC DNA]</scope>
    <source>
        <strain evidence="3 5">NCTC13015</strain>
    </source>
</reference>
<dbReference type="Proteomes" id="UP000028780">
    <property type="component" value="Chromosome"/>
</dbReference>
<gene>
    <name evidence="2" type="ORF">CIMIT_09500</name>
    <name evidence="3" type="ORF">SAMEA4535761_01963</name>
</gene>
<evidence type="ECO:0000313" key="3">
    <source>
        <dbReference type="EMBL" id="SNV80182.1"/>
    </source>
</evidence>
<feature type="transmembrane region" description="Helical" evidence="1">
    <location>
        <begin position="51"/>
        <end position="69"/>
    </location>
</feature>
<keyword evidence="1" id="KW-0812">Transmembrane</keyword>
<evidence type="ECO:0000313" key="2">
    <source>
        <dbReference type="EMBL" id="AIJ34102.1"/>
    </source>
</evidence>
<dbReference type="Proteomes" id="UP000215374">
    <property type="component" value="Chromosome 1"/>
</dbReference>
<keyword evidence="1" id="KW-1133">Transmembrane helix</keyword>
<name>A0A076NT94_9CORY</name>
<keyword evidence="1" id="KW-0472">Membrane</keyword>
<dbReference type="KEGG" id="cii:CIMIT_09500"/>